<evidence type="ECO:0000256" key="4">
    <source>
        <dbReference type="ARBA" id="ARBA00022989"/>
    </source>
</evidence>
<dbReference type="AlphaFoldDB" id="A0A5R9J115"/>
<accession>A0A5R9J115</accession>
<protein>
    <submittedName>
        <fullName evidence="8">ABC transporter permease</fullName>
    </submittedName>
</protein>
<feature type="transmembrane region" description="Helical" evidence="7">
    <location>
        <begin position="351"/>
        <end position="368"/>
    </location>
</feature>
<feature type="transmembrane region" description="Helical" evidence="7">
    <location>
        <begin position="127"/>
        <end position="145"/>
    </location>
</feature>
<keyword evidence="3 7" id="KW-0812">Transmembrane</keyword>
<dbReference type="OrthoDB" id="45037at2"/>
<reference evidence="8 9" key="1">
    <citation type="submission" date="2019-05" db="EMBL/GenBank/DDBJ databases">
        <authorList>
            <person name="Pankratov T."/>
            <person name="Grouzdev D."/>
        </authorList>
    </citation>
    <scope>NUCLEOTIDE SEQUENCE [LARGE SCALE GENOMIC DNA]</scope>
    <source>
        <strain evidence="8 9">KEBCLARHB70R</strain>
    </source>
</reference>
<keyword evidence="9" id="KW-1185">Reference proteome</keyword>
<feature type="transmembrane region" description="Helical" evidence="7">
    <location>
        <begin position="224"/>
        <end position="242"/>
    </location>
</feature>
<keyword evidence="4 7" id="KW-1133">Transmembrane helix</keyword>
<feature type="transmembrane region" description="Helical" evidence="7">
    <location>
        <begin position="179"/>
        <end position="204"/>
    </location>
</feature>
<feature type="region of interest" description="Disordered" evidence="6">
    <location>
        <begin position="1"/>
        <end position="54"/>
    </location>
</feature>
<dbReference type="Proteomes" id="UP000305654">
    <property type="component" value="Unassembled WGS sequence"/>
</dbReference>
<feature type="transmembrane region" description="Helical" evidence="7">
    <location>
        <begin position="151"/>
        <end position="172"/>
    </location>
</feature>
<keyword evidence="5 7" id="KW-0472">Membrane</keyword>
<name>A0A5R9J115_9PROT</name>
<evidence type="ECO:0000313" key="9">
    <source>
        <dbReference type="Proteomes" id="UP000305654"/>
    </source>
</evidence>
<keyword evidence="2" id="KW-1003">Cell membrane</keyword>
<evidence type="ECO:0000256" key="7">
    <source>
        <dbReference type="SAM" id="Phobius"/>
    </source>
</evidence>
<evidence type="ECO:0000256" key="3">
    <source>
        <dbReference type="ARBA" id="ARBA00022692"/>
    </source>
</evidence>
<dbReference type="EMBL" id="VCDI01000007">
    <property type="protein sequence ID" value="TLU71355.1"/>
    <property type="molecule type" value="Genomic_DNA"/>
</dbReference>
<feature type="transmembrane region" description="Helical" evidence="7">
    <location>
        <begin position="295"/>
        <end position="316"/>
    </location>
</feature>
<evidence type="ECO:0000256" key="5">
    <source>
        <dbReference type="ARBA" id="ARBA00023136"/>
    </source>
</evidence>
<gene>
    <name evidence="8" type="ORF">FE263_17840</name>
</gene>
<comment type="subcellular location">
    <subcellularLocation>
        <location evidence="1">Cell membrane</location>
        <topology evidence="1">Multi-pass membrane protein</topology>
    </subcellularLocation>
</comment>
<evidence type="ECO:0000256" key="6">
    <source>
        <dbReference type="SAM" id="MobiDB-lite"/>
    </source>
</evidence>
<proteinExistence type="predicted"/>
<dbReference type="PANTHER" id="PTHR32196:SF72">
    <property type="entry name" value="RIBOSE IMPORT PERMEASE PROTEIN RBSC"/>
    <property type="match status" value="1"/>
</dbReference>
<feature type="transmembrane region" description="Helical" evidence="7">
    <location>
        <begin position="323"/>
        <end position="345"/>
    </location>
</feature>
<dbReference type="PANTHER" id="PTHR32196">
    <property type="entry name" value="ABC TRANSPORTER PERMEASE PROTEIN YPHD-RELATED-RELATED"/>
    <property type="match status" value="1"/>
</dbReference>
<dbReference type="Pfam" id="PF02653">
    <property type="entry name" value="BPD_transp_2"/>
    <property type="match status" value="1"/>
</dbReference>
<evidence type="ECO:0000313" key="8">
    <source>
        <dbReference type="EMBL" id="TLU71355.1"/>
    </source>
</evidence>
<evidence type="ECO:0000256" key="2">
    <source>
        <dbReference type="ARBA" id="ARBA00022475"/>
    </source>
</evidence>
<feature type="compositionally biased region" description="Basic and acidic residues" evidence="6">
    <location>
        <begin position="18"/>
        <end position="35"/>
    </location>
</feature>
<dbReference type="InterPro" id="IPR001851">
    <property type="entry name" value="ABC_transp_permease"/>
</dbReference>
<sequence>MHRAHGRAVRQVAADSEAADRRRAAGDTGERREISRTGLASRRHHASDHDDRPAGAALPLSGARAVPAFSPALGLLLLSAASWAIYARIGEGFLSSFNLFTLSQLLAETAVIGAAQLVVVAIGQLNLAVGAVGAITVMSTGWLAGPAGMPLVPALLIGVVEGAACGALMGWLERLTGLGSFIVTLAMASIYTGLVLIASGGAAVSALPQALTDFGANPLVLQSLSWLVVPAAIVFGGLWILYRRTRSGWQMLAVGASERAATLSGVPTGRVVVTTFALSGALSAVAAIMEMARVASALPSLGTDWLLLSFIVPVLGGTALRGGAVALGGALAATLFVVSINSGLVSLGVNAYWQEFAQAVVLLLAILAERTARGARRGRAIHAG</sequence>
<evidence type="ECO:0000256" key="1">
    <source>
        <dbReference type="ARBA" id="ARBA00004651"/>
    </source>
</evidence>
<dbReference type="GO" id="GO:0005886">
    <property type="term" value="C:plasma membrane"/>
    <property type="evidence" value="ECO:0007669"/>
    <property type="project" value="UniProtKB-SubCell"/>
</dbReference>
<organism evidence="8 9">
    <name type="scientific">Lichenicoccus roseus</name>
    <dbReference type="NCBI Taxonomy" id="2683649"/>
    <lineage>
        <taxon>Bacteria</taxon>
        <taxon>Pseudomonadati</taxon>
        <taxon>Pseudomonadota</taxon>
        <taxon>Alphaproteobacteria</taxon>
        <taxon>Acetobacterales</taxon>
        <taxon>Acetobacteraceae</taxon>
        <taxon>Lichenicoccus</taxon>
    </lineage>
</organism>
<comment type="caution">
    <text evidence="8">The sequence shown here is derived from an EMBL/GenBank/DDBJ whole genome shotgun (WGS) entry which is preliminary data.</text>
</comment>
<feature type="transmembrane region" description="Helical" evidence="7">
    <location>
        <begin position="271"/>
        <end position="289"/>
    </location>
</feature>
<dbReference type="GO" id="GO:0022857">
    <property type="term" value="F:transmembrane transporter activity"/>
    <property type="evidence" value="ECO:0007669"/>
    <property type="project" value="InterPro"/>
</dbReference>
<dbReference type="CDD" id="cd06579">
    <property type="entry name" value="TM_PBP1_transp_AraH_like"/>
    <property type="match status" value="1"/>
</dbReference>